<keyword evidence="4" id="KW-1185">Reference proteome</keyword>
<evidence type="ECO:0000313" key="4">
    <source>
        <dbReference type="Proteomes" id="UP000009168"/>
    </source>
</evidence>
<dbReference type="SUPFAM" id="SSF52540">
    <property type="entry name" value="P-loop containing nucleoside triphosphate hydrolases"/>
    <property type="match status" value="1"/>
</dbReference>
<reference evidence="4" key="1">
    <citation type="journal article" date="2006" name="PLoS Biol.">
        <title>Macronuclear genome sequence of the ciliate Tetrahymena thermophila, a model eukaryote.</title>
        <authorList>
            <person name="Eisen J.A."/>
            <person name="Coyne R.S."/>
            <person name="Wu M."/>
            <person name="Wu D."/>
            <person name="Thiagarajan M."/>
            <person name="Wortman J.R."/>
            <person name="Badger J.H."/>
            <person name="Ren Q."/>
            <person name="Amedeo P."/>
            <person name="Jones K.M."/>
            <person name="Tallon L.J."/>
            <person name="Delcher A.L."/>
            <person name="Salzberg S.L."/>
            <person name="Silva J.C."/>
            <person name="Haas B.J."/>
            <person name="Majoros W.H."/>
            <person name="Farzad M."/>
            <person name="Carlton J.M."/>
            <person name="Smith R.K. Jr."/>
            <person name="Garg J."/>
            <person name="Pearlman R.E."/>
            <person name="Karrer K.M."/>
            <person name="Sun L."/>
            <person name="Manning G."/>
            <person name="Elde N.C."/>
            <person name="Turkewitz A.P."/>
            <person name="Asai D.J."/>
            <person name="Wilkes D.E."/>
            <person name="Wang Y."/>
            <person name="Cai H."/>
            <person name="Collins K."/>
            <person name="Stewart B.A."/>
            <person name="Lee S.R."/>
            <person name="Wilamowska K."/>
            <person name="Weinberg Z."/>
            <person name="Ruzzo W.L."/>
            <person name="Wloga D."/>
            <person name="Gaertig J."/>
            <person name="Frankel J."/>
            <person name="Tsao C.-C."/>
            <person name="Gorovsky M.A."/>
            <person name="Keeling P.J."/>
            <person name="Waller R.F."/>
            <person name="Patron N.J."/>
            <person name="Cherry J.M."/>
            <person name="Stover N.A."/>
            <person name="Krieger C.J."/>
            <person name="del Toro C."/>
            <person name="Ryder H.F."/>
            <person name="Williamson S.C."/>
            <person name="Barbeau R.A."/>
            <person name="Hamilton E.P."/>
            <person name="Orias E."/>
        </authorList>
    </citation>
    <scope>NUCLEOTIDE SEQUENCE [LARGE SCALE GENOMIC DNA]</scope>
    <source>
        <strain evidence="4">SB210</strain>
    </source>
</reference>
<feature type="region of interest" description="Disordered" evidence="1">
    <location>
        <begin position="304"/>
        <end position="391"/>
    </location>
</feature>
<protein>
    <submittedName>
        <fullName evidence="3">CobW/P47K family protein</fullName>
    </submittedName>
</protein>
<accession>Q22M18</accession>
<dbReference type="Gene3D" id="3.40.50.300">
    <property type="entry name" value="P-loop containing nucleotide triphosphate hydrolases"/>
    <property type="match status" value="1"/>
</dbReference>
<dbReference type="eggNOG" id="KOG2743">
    <property type="taxonomic scope" value="Eukaryota"/>
</dbReference>
<dbReference type="KEGG" id="tet:TTHERM_00039010"/>
<dbReference type="Pfam" id="PF07683">
    <property type="entry name" value="CobW_C"/>
    <property type="match status" value="1"/>
</dbReference>
<evidence type="ECO:0000256" key="1">
    <source>
        <dbReference type="SAM" id="MobiDB-lite"/>
    </source>
</evidence>
<dbReference type="PANTHER" id="PTHR43603:SF1">
    <property type="entry name" value="ZINC-REGULATED GTPASE METALLOPROTEIN ACTIVATOR 1"/>
    <property type="match status" value="1"/>
</dbReference>
<organism evidence="3 4">
    <name type="scientific">Tetrahymena thermophila (strain SB210)</name>
    <dbReference type="NCBI Taxonomy" id="312017"/>
    <lineage>
        <taxon>Eukaryota</taxon>
        <taxon>Sar</taxon>
        <taxon>Alveolata</taxon>
        <taxon>Ciliophora</taxon>
        <taxon>Intramacronucleata</taxon>
        <taxon>Oligohymenophorea</taxon>
        <taxon>Hymenostomatida</taxon>
        <taxon>Tetrahymenina</taxon>
        <taxon>Tetrahymenidae</taxon>
        <taxon>Tetrahymena</taxon>
    </lineage>
</organism>
<feature type="region of interest" description="Disordered" evidence="1">
    <location>
        <begin position="525"/>
        <end position="575"/>
    </location>
</feature>
<dbReference type="InParanoid" id="Q22M18"/>
<feature type="compositionally biased region" description="Basic and acidic residues" evidence="1">
    <location>
        <begin position="309"/>
        <end position="328"/>
    </location>
</feature>
<dbReference type="RefSeq" id="XP_977202.2">
    <property type="nucleotide sequence ID" value="XM_972109.2"/>
</dbReference>
<dbReference type="STRING" id="312017.Q22M18"/>
<feature type="compositionally biased region" description="Basic and acidic residues" evidence="1">
    <location>
        <begin position="347"/>
        <end position="365"/>
    </location>
</feature>
<feature type="compositionally biased region" description="Acidic residues" evidence="1">
    <location>
        <begin position="525"/>
        <end position="555"/>
    </location>
</feature>
<dbReference type="SUPFAM" id="SSF90002">
    <property type="entry name" value="Hypothetical protein YjiA, C-terminal domain"/>
    <property type="match status" value="1"/>
</dbReference>
<dbReference type="OrthoDB" id="258627at2759"/>
<dbReference type="Pfam" id="PF02492">
    <property type="entry name" value="cobW"/>
    <property type="match status" value="1"/>
</dbReference>
<dbReference type="AlphaFoldDB" id="Q22M18"/>
<dbReference type="InterPro" id="IPR027417">
    <property type="entry name" value="P-loop_NTPase"/>
</dbReference>
<dbReference type="HOGENOM" id="CLU_017452_2_1_1"/>
<evidence type="ECO:0000313" key="3">
    <source>
        <dbReference type="EMBL" id="EAR86633.2"/>
    </source>
</evidence>
<dbReference type="GeneID" id="7841415"/>
<evidence type="ECO:0000259" key="2">
    <source>
        <dbReference type="SMART" id="SM00833"/>
    </source>
</evidence>
<dbReference type="PANTHER" id="PTHR43603">
    <property type="entry name" value="COBW DOMAIN-CONTAINING PROTEIN DDB_G0274527"/>
    <property type="match status" value="1"/>
</dbReference>
<dbReference type="EMBL" id="GG662720">
    <property type="protein sequence ID" value="EAR86633.2"/>
    <property type="molecule type" value="Genomic_DNA"/>
</dbReference>
<feature type="domain" description="CobW C-terminal" evidence="2">
    <location>
        <begin position="262"/>
        <end position="508"/>
    </location>
</feature>
<dbReference type="InterPro" id="IPR051927">
    <property type="entry name" value="Zn_Chap_cDPG_Synth"/>
</dbReference>
<name>Q22M18_TETTS</name>
<proteinExistence type="predicted"/>
<dbReference type="InterPro" id="IPR011629">
    <property type="entry name" value="CobW-like_C"/>
</dbReference>
<dbReference type="SMART" id="SM00833">
    <property type="entry name" value="CobW_C"/>
    <property type="match status" value="1"/>
</dbReference>
<dbReference type="Proteomes" id="UP000009168">
    <property type="component" value="Unassembled WGS sequence"/>
</dbReference>
<gene>
    <name evidence="3" type="ORF">TTHERM_00039010</name>
</gene>
<sequence length="575" mass="66944">MNKEFKKLPTTVLSGFLGSGKTTLLKHILQNKQNLKCAVIVNDMAALNIDAQLVKGGKLIQTEEKMVQMQNGCICCTLREDLLKEVAQIAKSNEFDYLIIESTGISEPLQVAETFTFNSVEMNVDSLKDIATLDTCVTVVDCTNFFEMFNTHESLPEKFVEEKPQKQDIRTVSELMVDQLEFANVIIVNKTDLATKEQKEAVMAAIKKFNKDAIVIESSYCDIDLKQIINTGLFDFDKAAENTKWLGTDRYQLVPETVEFGISHFIYRRLRPFHNLRIFKLLDQNFYCYLKTFGQFGQNLEDENNQVEEDQKTNVKEDQDKEHNKSQESEETQSETLENLNINKSTEALEKEEDKKNINQEEQQNKKLLTKPSPFPKLVSEQDQKELDADEEKQIEEEALEYKKQREEALELKKKGPFKNVWRSKGFFWIANNKEDFWGWQHSGIINQIQPEGKFGIALNEELQKLVPDYEELKKTWDPIIGDREINLVFIGKDMDQKLLEQILDECLVTEEEWQQMIKNELLLDIEDDPFAEEEDDDEDEEDDNSEWEDEEEQENTNKNDKNKDKAQRKKSKNK</sequence>
<dbReference type="InterPro" id="IPR003495">
    <property type="entry name" value="CobW/HypB/UreG_nucleotide-bd"/>
</dbReference>
<feature type="compositionally biased region" description="Basic and acidic residues" evidence="1">
    <location>
        <begin position="556"/>
        <end position="566"/>
    </location>
</feature>
<dbReference type="CDD" id="cd03112">
    <property type="entry name" value="CobW-like"/>
    <property type="match status" value="1"/>
</dbReference>